<evidence type="ECO:0000313" key="2">
    <source>
        <dbReference type="EnsemblMetazoa" id="ASIC017215-PA"/>
    </source>
</evidence>
<reference evidence="2" key="2">
    <citation type="submission" date="2020-05" db="UniProtKB">
        <authorList>
            <consortium name="EnsemblMetazoa"/>
        </authorList>
    </citation>
    <scope>IDENTIFICATION</scope>
</reference>
<keyword evidence="1" id="KW-0675">Receptor</keyword>
<dbReference type="EMBL" id="ATLV01023453">
    <property type="status" value="NOT_ANNOTATED_CDS"/>
    <property type="molecule type" value="Genomic_DNA"/>
</dbReference>
<dbReference type="AlphaFoldDB" id="A0A084WG69"/>
<protein>
    <submittedName>
        <fullName evidence="1 2">Receptor-type tyrosine-protein phosphatase C</fullName>
    </submittedName>
</protein>
<gene>
    <name evidence="1" type="ORF">ZHAS_00017215</name>
</gene>
<dbReference type="VEuPathDB" id="VectorBase:ASIC017215"/>
<evidence type="ECO:0000313" key="1">
    <source>
        <dbReference type="EMBL" id="KFB49213.1"/>
    </source>
</evidence>
<dbReference type="Proteomes" id="UP000030765">
    <property type="component" value="Unassembled WGS sequence"/>
</dbReference>
<dbReference type="EMBL" id="KE525343">
    <property type="protein sequence ID" value="KFB49213.1"/>
    <property type="molecule type" value="Genomic_DNA"/>
</dbReference>
<organism evidence="1">
    <name type="scientific">Anopheles sinensis</name>
    <name type="common">Mosquito</name>
    <dbReference type="NCBI Taxonomy" id="74873"/>
    <lineage>
        <taxon>Eukaryota</taxon>
        <taxon>Metazoa</taxon>
        <taxon>Ecdysozoa</taxon>
        <taxon>Arthropoda</taxon>
        <taxon>Hexapoda</taxon>
        <taxon>Insecta</taxon>
        <taxon>Pterygota</taxon>
        <taxon>Neoptera</taxon>
        <taxon>Endopterygota</taxon>
        <taxon>Diptera</taxon>
        <taxon>Nematocera</taxon>
        <taxon>Culicoidea</taxon>
        <taxon>Culicidae</taxon>
        <taxon>Anophelinae</taxon>
        <taxon>Anopheles</taxon>
    </lineage>
</organism>
<evidence type="ECO:0000313" key="3">
    <source>
        <dbReference type="Proteomes" id="UP000030765"/>
    </source>
</evidence>
<dbReference type="EnsemblMetazoa" id="ASIC017215-RA">
    <property type="protein sequence ID" value="ASIC017215-PA"/>
    <property type="gene ID" value="ASIC017215"/>
</dbReference>
<sequence>MLLALKESRPKATTGGVGNDGRPVWIAHNCGCNLEKEGEDCFRQCISTADSQDVCRCDQSISSSSKYRILPGVFPTHRTQDFLYEWVVAGFLLAF</sequence>
<proteinExistence type="predicted"/>
<name>A0A084WG69_ANOSI</name>
<accession>A0A084WG69</accession>
<keyword evidence="3" id="KW-1185">Reference proteome</keyword>
<reference evidence="1 3" key="1">
    <citation type="journal article" date="2014" name="BMC Genomics">
        <title>Genome sequence of Anopheles sinensis provides insight into genetics basis of mosquito competence for malaria parasites.</title>
        <authorList>
            <person name="Zhou D."/>
            <person name="Zhang D."/>
            <person name="Ding G."/>
            <person name="Shi L."/>
            <person name="Hou Q."/>
            <person name="Ye Y."/>
            <person name="Xu Y."/>
            <person name="Zhou H."/>
            <person name="Xiong C."/>
            <person name="Li S."/>
            <person name="Yu J."/>
            <person name="Hong S."/>
            <person name="Yu X."/>
            <person name="Zou P."/>
            <person name="Chen C."/>
            <person name="Chang X."/>
            <person name="Wang W."/>
            <person name="Lv Y."/>
            <person name="Sun Y."/>
            <person name="Ma L."/>
            <person name="Shen B."/>
            <person name="Zhu C."/>
        </authorList>
    </citation>
    <scope>NUCLEOTIDE SEQUENCE [LARGE SCALE GENOMIC DNA]</scope>
</reference>